<sequence length="1749" mass="196676">MLEDMSAYMTTTTLQQLSMEHMRGLAQQRLGSDGAAAFNSFFDKNQEQQEVFGNPLMLSMLVCYLGMRKQKEKEAADKAATADAANKENDDNEGITLTAVYRVAIGVMLQRVQSRQQSQRHEAGDRVDMAKKILAKIGLVMQQAKVEKMDLNDVDQHLESKPMKDSWDFLKKNVLSGHAILLRMSNEGGKPEFQFLVKSFQDFFAADCLKRENVFSGLPVLDKLLVEPWWKQMLEMVSEHAPTTYVSMIEDRLRGPNRTKDGPESFLHIAAQVGHKPVFVLLKQFKEQYQAALMSTNVEKQTPLHVAAMRGHSQICTMMLEHKASLTEVDDMDRLPIHGAMEKGHYTTAEALLGPWVEKHQTKNANVENLATKVVGTMREADFQDKCKKTFLELGYFAQSPKDRQKVLISIMSVYWIANNQYEQFTAMQNANAKLTRASWDKLTEWAKNAVGVTSKVDVMRNMFVVLAIAGLAKIPGLKDAFAPNYENPTDAIASILKKSPILVPSFYHLNQNVQNYLLEVLKFDSEFNLGQFLQGENLPGNLATARGSQSQDDQSSGAFMNFYFFYRFCTLCGVMGGETSQGATMMTQPLFTNFDMGRLALTDADNSVQGVFDRFLAERARGQGLSFSPSGPTRAIVRLACLSRIFTPPDAKMLHEAFHALQLQDQKKLSEYLNADGVQQKAFMLFYIPNFLAKFISDNREVGMTRALQLMLQVFITADKEYGKSTQKIITINCETLPSKDLTDPEKFDFTKFTIRRKVGSQGDKEGSIHLYKWQLETNSEVLATIKEVGETLVDDMFRGSLREPAFLKLVQQVIPELGYFQNAPKLLDQTKCALLVVYWVVTAQHEAFTRAQSPSDRLASNSWSFITKWFREHIIGDKHKHEVVHAMLVAIVLNEVGKIPSLGTSLAPGVSGHQHIMRHVIETSPKVFPSFHVLGKEMQELVAKTTTLAFDFVQFLQAENLPANLVVVNKMRHSSYAYGDLTAVHMFQFNFFCMFAAIAGSDGETSLEGATAMDNMSFTSFKTGLDEIEKLQDNERDIYDNYLISRATTLGLQFDEEAKQGVRKGDAKTALQRAIVRLSCMCKCKDGVAAMQIITKFRELDLAKQTALAKHLNNDGVEQKLAFILLGSPQFLEQAARTDDVKLKPAFCILLRIYEKASETFRGAQQVVQVHLGKLVEIVGDSFGILDIADLPFEIVKRGDYEGEVHPKVWIPVNTPSVLEELNGEAKQLASDMLGGAVMENEFKTRIKRIFPELRYFSSTDLLHKDRTLLSMNSVFWLVTNKRDDFVKCQPEGSQLSKHSWNDIQEWMQKSTKLVTAEAIDAMLVITCIHALGKIQEFRNDLAKSCEGAVHEEALSHILQTQAQVVPSFARLSQKYRDLIIDSIGVDFDFSQFLQAENIPSNLVVIKEKLHPHGDEGFAFFCFRIFAQMCGREPEKSQQKGSFFMTEYQYTRFRPGLEVIRGLRTSNATEAYDMFLLNRGSKALSCFASPEHQALTRLLCLSSSFDRRVGAGPCDAFRLSLDDAERQELSYWLTLDGINKKPGLVLPRAEKFFKSAGGNQHVGYPAAMRMLLESFRLISMKDAQGLARLTLDLNELGTWAQEAGPGEFSKAELSLRPRHAGDTSTLNVVVDRLSTRQDTTSRRRCCDGKSLKRFCLCCLFLMAFFSLLSGAGLLMQPTYEGLLPRHVRESVPARPAHVAFGVATVAIFLAACLSCCVRSPVRIRRTVPRFPMQVGEYRRVSTNEDVV</sequence>
<dbReference type="Gene3D" id="1.25.40.20">
    <property type="entry name" value="Ankyrin repeat-containing domain"/>
    <property type="match status" value="1"/>
</dbReference>
<keyword evidence="1" id="KW-0040">ANK repeat</keyword>
<keyword evidence="2" id="KW-0472">Membrane</keyword>
<dbReference type="SUPFAM" id="SSF48403">
    <property type="entry name" value="Ankyrin repeat"/>
    <property type="match status" value="1"/>
</dbReference>
<dbReference type="PANTHER" id="PTHR47303:SF1">
    <property type="entry name" value="NF-KAPPA-B INHIBITOR BETA"/>
    <property type="match status" value="1"/>
</dbReference>
<proteinExistence type="predicted"/>
<dbReference type="InterPro" id="IPR002110">
    <property type="entry name" value="Ankyrin_rpt"/>
</dbReference>
<keyword evidence="2" id="KW-1133">Transmembrane helix</keyword>
<feature type="transmembrane region" description="Helical" evidence="2">
    <location>
        <begin position="1316"/>
        <end position="1334"/>
    </location>
</feature>
<dbReference type="EMBL" id="HBFQ01064545">
    <property type="protein sequence ID" value="CAD8871431.1"/>
    <property type="molecule type" value="Transcribed_RNA"/>
</dbReference>
<feature type="transmembrane region" description="Helical" evidence="2">
    <location>
        <begin position="1656"/>
        <end position="1677"/>
    </location>
</feature>
<dbReference type="SMART" id="SM00248">
    <property type="entry name" value="ANK"/>
    <property type="match status" value="2"/>
</dbReference>
<dbReference type="Pfam" id="PF20717">
    <property type="entry name" value="DUF6829"/>
    <property type="match status" value="3"/>
</dbReference>
<dbReference type="Pfam" id="PF12796">
    <property type="entry name" value="Ank_2"/>
    <property type="match status" value="1"/>
</dbReference>
<feature type="transmembrane region" description="Helical" evidence="2">
    <location>
        <begin position="1697"/>
        <end position="1719"/>
    </location>
</feature>
<dbReference type="GO" id="GO:0071222">
    <property type="term" value="P:cellular response to lipopolysaccharide"/>
    <property type="evidence" value="ECO:0007669"/>
    <property type="project" value="TreeGrafter"/>
</dbReference>
<evidence type="ECO:0000313" key="3">
    <source>
        <dbReference type="EMBL" id="CAD8871431.1"/>
    </source>
</evidence>
<dbReference type="PANTHER" id="PTHR47303">
    <property type="match status" value="1"/>
</dbReference>
<name>A0A7S1B0V4_NOCSC</name>
<protein>
    <submittedName>
        <fullName evidence="3">Uncharacterized protein</fullName>
    </submittedName>
</protein>
<organism evidence="3">
    <name type="scientific">Noctiluca scintillans</name>
    <name type="common">Sea sparkle</name>
    <name type="synonym">Red tide dinoflagellate</name>
    <dbReference type="NCBI Taxonomy" id="2966"/>
    <lineage>
        <taxon>Eukaryota</taxon>
        <taxon>Sar</taxon>
        <taxon>Alveolata</taxon>
        <taxon>Dinophyceae</taxon>
        <taxon>Noctilucales</taxon>
        <taxon>Noctilucaceae</taxon>
        <taxon>Noctiluca</taxon>
    </lineage>
</organism>
<dbReference type="InterPro" id="IPR049232">
    <property type="entry name" value="DUF6829"/>
</dbReference>
<evidence type="ECO:0000256" key="2">
    <source>
        <dbReference type="SAM" id="Phobius"/>
    </source>
</evidence>
<reference evidence="3" key="1">
    <citation type="submission" date="2021-01" db="EMBL/GenBank/DDBJ databases">
        <authorList>
            <person name="Corre E."/>
            <person name="Pelletier E."/>
            <person name="Niang G."/>
            <person name="Scheremetjew M."/>
            <person name="Finn R."/>
            <person name="Kale V."/>
            <person name="Holt S."/>
            <person name="Cochrane G."/>
            <person name="Meng A."/>
            <person name="Brown T."/>
            <person name="Cohen L."/>
        </authorList>
    </citation>
    <scope>NUCLEOTIDE SEQUENCE</scope>
</reference>
<dbReference type="PROSITE" id="PS50088">
    <property type="entry name" value="ANK_REPEAT"/>
    <property type="match status" value="1"/>
</dbReference>
<dbReference type="InterPro" id="IPR036770">
    <property type="entry name" value="Ankyrin_rpt-contain_sf"/>
</dbReference>
<accession>A0A7S1B0V4</accession>
<keyword evidence="2" id="KW-0812">Transmembrane</keyword>
<gene>
    <name evidence="3" type="ORF">NSCI0253_LOCUS45788</name>
</gene>
<evidence type="ECO:0000256" key="1">
    <source>
        <dbReference type="PROSITE-ProRule" id="PRU00023"/>
    </source>
</evidence>
<feature type="repeat" description="ANK" evidence="1">
    <location>
        <begin position="299"/>
        <end position="331"/>
    </location>
</feature>
<dbReference type="PROSITE" id="PS50297">
    <property type="entry name" value="ANK_REP_REGION"/>
    <property type="match status" value="1"/>
</dbReference>